<accession>A0A9W7KRY4</accession>
<sequence length="348" mass="39150">MQNGTVMRRSKRDFGKNLGAISSTCRREYPCTSSPSTTCPTLLFLHGFPTSSLDYTKIAASFTSTHNVLTYDHLGFGLSDKPNRRHFLRDNALILDQIIGTIAKDNVDIVAHDMGDKVLTEYLKLRHEGEFSKEKKIGSIVFTNGGLINDLVNMRWGQVIITSFFGKKFVELCPKVVRHWFSKMQLASLWGGSWSGMISRFLGEDIEDMMTLLEHKGGDEIIHHLGKYIIEKDRKGDFGREKEPWKEAVVHAVEREGVRVWAVWGDTDAMAPKKIAESFLRKLAIDLLSSQLQSEVGPDHLLVIEGCGHFGMLEEPEKYTEKIKKALAGVGDEYVESDGGLGWDLEEL</sequence>
<reference evidence="3" key="1">
    <citation type="journal article" date="2023" name="Commun. Biol.">
        <title>Genome analysis of Parmales, the sister group of diatoms, reveals the evolutionary specialization of diatoms from phago-mixotrophs to photoautotrophs.</title>
        <authorList>
            <person name="Ban H."/>
            <person name="Sato S."/>
            <person name="Yoshikawa S."/>
            <person name="Yamada K."/>
            <person name="Nakamura Y."/>
            <person name="Ichinomiya M."/>
            <person name="Sato N."/>
            <person name="Blanc-Mathieu R."/>
            <person name="Endo H."/>
            <person name="Kuwata A."/>
            <person name="Ogata H."/>
        </authorList>
    </citation>
    <scope>NUCLEOTIDE SEQUENCE [LARGE SCALE GENOMIC DNA]</scope>
    <source>
        <strain evidence="3">NIES 3699</strain>
    </source>
</reference>
<evidence type="ECO:0000313" key="3">
    <source>
        <dbReference type="Proteomes" id="UP001165160"/>
    </source>
</evidence>
<dbReference type="GO" id="GO:0016020">
    <property type="term" value="C:membrane"/>
    <property type="evidence" value="ECO:0007669"/>
    <property type="project" value="TreeGrafter"/>
</dbReference>
<keyword evidence="3" id="KW-1185">Reference proteome</keyword>
<feature type="domain" description="AB hydrolase-1" evidence="1">
    <location>
        <begin position="42"/>
        <end position="319"/>
    </location>
</feature>
<dbReference type="EMBL" id="BRXX01000397">
    <property type="protein sequence ID" value="GMI09350.1"/>
    <property type="molecule type" value="Genomic_DNA"/>
</dbReference>
<dbReference type="GO" id="GO:0047372">
    <property type="term" value="F:monoacylglycerol lipase activity"/>
    <property type="evidence" value="ECO:0007669"/>
    <property type="project" value="TreeGrafter"/>
</dbReference>
<dbReference type="Proteomes" id="UP001165160">
    <property type="component" value="Unassembled WGS sequence"/>
</dbReference>
<dbReference type="SUPFAM" id="SSF53474">
    <property type="entry name" value="alpha/beta-Hydrolases"/>
    <property type="match status" value="1"/>
</dbReference>
<organism evidence="2 3">
    <name type="scientific">Triparma verrucosa</name>
    <dbReference type="NCBI Taxonomy" id="1606542"/>
    <lineage>
        <taxon>Eukaryota</taxon>
        <taxon>Sar</taxon>
        <taxon>Stramenopiles</taxon>
        <taxon>Ochrophyta</taxon>
        <taxon>Bolidophyceae</taxon>
        <taxon>Parmales</taxon>
        <taxon>Triparmaceae</taxon>
        <taxon>Triparma</taxon>
    </lineage>
</organism>
<dbReference type="InterPro" id="IPR050266">
    <property type="entry name" value="AB_hydrolase_sf"/>
</dbReference>
<proteinExistence type="predicted"/>
<gene>
    <name evidence="2" type="ORF">TrVE_jg762</name>
</gene>
<dbReference type="Pfam" id="PF12697">
    <property type="entry name" value="Abhydrolase_6"/>
    <property type="match status" value="1"/>
</dbReference>
<dbReference type="Gene3D" id="3.40.50.1820">
    <property type="entry name" value="alpha/beta hydrolase"/>
    <property type="match status" value="1"/>
</dbReference>
<name>A0A9W7KRY4_9STRA</name>
<evidence type="ECO:0000313" key="2">
    <source>
        <dbReference type="EMBL" id="GMI09350.1"/>
    </source>
</evidence>
<dbReference type="InterPro" id="IPR000073">
    <property type="entry name" value="AB_hydrolase_1"/>
</dbReference>
<dbReference type="GO" id="GO:0046464">
    <property type="term" value="P:acylglycerol catabolic process"/>
    <property type="evidence" value="ECO:0007669"/>
    <property type="project" value="TreeGrafter"/>
</dbReference>
<comment type="caution">
    <text evidence="2">The sequence shown here is derived from an EMBL/GenBank/DDBJ whole genome shotgun (WGS) entry which is preliminary data.</text>
</comment>
<evidence type="ECO:0000259" key="1">
    <source>
        <dbReference type="Pfam" id="PF12697"/>
    </source>
</evidence>
<dbReference type="InterPro" id="IPR029058">
    <property type="entry name" value="AB_hydrolase_fold"/>
</dbReference>
<dbReference type="PANTHER" id="PTHR43798:SF33">
    <property type="entry name" value="HYDROLASE, PUTATIVE (AFU_ORTHOLOGUE AFUA_2G14860)-RELATED"/>
    <property type="match status" value="1"/>
</dbReference>
<protein>
    <recommendedName>
        <fullName evidence="1">AB hydrolase-1 domain-containing protein</fullName>
    </recommendedName>
</protein>
<dbReference type="PANTHER" id="PTHR43798">
    <property type="entry name" value="MONOACYLGLYCEROL LIPASE"/>
    <property type="match status" value="1"/>
</dbReference>
<dbReference type="AlphaFoldDB" id="A0A9W7KRY4"/>